<dbReference type="AlphaFoldDB" id="A0A2P6VD39"/>
<accession>A0A2P6VD39</accession>
<gene>
    <name evidence="2" type="ORF">C2E20_4701</name>
</gene>
<comment type="caution">
    <text evidence="2">The sequence shown here is derived from an EMBL/GenBank/DDBJ whole genome shotgun (WGS) entry which is preliminary data.</text>
</comment>
<name>A0A2P6VD39_9CHLO</name>
<protein>
    <submittedName>
        <fullName evidence="2">S15 RNA-binding</fullName>
    </submittedName>
</protein>
<feature type="region of interest" description="Disordered" evidence="1">
    <location>
        <begin position="1"/>
        <end position="23"/>
    </location>
</feature>
<keyword evidence="3" id="KW-1185">Reference proteome</keyword>
<feature type="compositionally biased region" description="Low complexity" evidence="1">
    <location>
        <begin position="160"/>
        <end position="170"/>
    </location>
</feature>
<evidence type="ECO:0000256" key="1">
    <source>
        <dbReference type="SAM" id="MobiDB-lite"/>
    </source>
</evidence>
<reference evidence="2 3" key="1">
    <citation type="journal article" date="2018" name="Plant J.">
        <title>Genome sequences of Chlorella sorokiniana UTEX 1602 and Micractinium conductrix SAG 241.80: implications to maltose excretion by a green alga.</title>
        <authorList>
            <person name="Arriola M.B."/>
            <person name="Velmurugan N."/>
            <person name="Zhang Y."/>
            <person name="Plunkett M.H."/>
            <person name="Hondzo H."/>
            <person name="Barney B.M."/>
        </authorList>
    </citation>
    <scope>NUCLEOTIDE SEQUENCE [LARGE SCALE GENOMIC DNA]</scope>
    <source>
        <strain evidence="2 3">SAG 241.80</strain>
    </source>
</reference>
<sequence>MEDVQRISRGDAARARGTGSRAVPHRLNAEERAAFEVARKKWVLALAGSGYRRERKGSPLANLWRQWCDAAGMPCVLVCKGATAAAGDTVLVDLSTLRLRDTSQYQEACRAVAAQHGVAPLPLAPQQSPFTVILPPALVDALMEVEEGGGGGGSSRNQRRSSSSSSSSLEPAVAVAGGAAECAAETSPSEAAAVPPEAGDTAVDAAAAAGGGNGSTTGTSVQEGSTAAVQELLAELRCGAPIWQHPPLLHCFNADRTTAKALSKQLADELRQLAPAGSA</sequence>
<evidence type="ECO:0000313" key="2">
    <source>
        <dbReference type="EMBL" id="PSC72005.1"/>
    </source>
</evidence>
<feature type="region of interest" description="Disordered" evidence="1">
    <location>
        <begin position="145"/>
        <end position="170"/>
    </location>
</feature>
<proteinExistence type="predicted"/>
<organism evidence="2 3">
    <name type="scientific">Micractinium conductrix</name>
    <dbReference type="NCBI Taxonomy" id="554055"/>
    <lineage>
        <taxon>Eukaryota</taxon>
        <taxon>Viridiplantae</taxon>
        <taxon>Chlorophyta</taxon>
        <taxon>core chlorophytes</taxon>
        <taxon>Trebouxiophyceae</taxon>
        <taxon>Chlorellales</taxon>
        <taxon>Chlorellaceae</taxon>
        <taxon>Chlorella clade</taxon>
        <taxon>Micractinium</taxon>
    </lineage>
</organism>
<evidence type="ECO:0000313" key="3">
    <source>
        <dbReference type="Proteomes" id="UP000239649"/>
    </source>
</evidence>
<dbReference type="OrthoDB" id="514460at2759"/>
<dbReference type="EMBL" id="LHPF02000012">
    <property type="protein sequence ID" value="PSC72005.1"/>
    <property type="molecule type" value="Genomic_DNA"/>
</dbReference>
<dbReference type="Proteomes" id="UP000239649">
    <property type="component" value="Unassembled WGS sequence"/>
</dbReference>
<feature type="compositionally biased region" description="Basic and acidic residues" evidence="1">
    <location>
        <begin position="1"/>
        <end position="14"/>
    </location>
</feature>